<evidence type="ECO:0000256" key="1">
    <source>
        <dbReference type="ARBA" id="ARBA00023125"/>
    </source>
</evidence>
<keyword evidence="1" id="KW-0238">DNA-binding</keyword>
<organism evidence="3 4">
    <name type="scientific">Caerostris extrusa</name>
    <name type="common">Bark spider</name>
    <name type="synonym">Caerostris bankana</name>
    <dbReference type="NCBI Taxonomy" id="172846"/>
    <lineage>
        <taxon>Eukaryota</taxon>
        <taxon>Metazoa</taxon>
        <taxon>Ecdysozoa</taxon>
        <taxon>Arthropoda</taxon>
        <taxon>Chelicerata</taxon>
        <taxon>Arachnida</taxon>
        <taxon>Araneae</taxon>
        <taxon>Araneomorphae</taxon>
        <taxon>Entelegynae</taxon>
        <taxon>Araneoidea</taxon>
        <taxon>Araneidae</taxon>
        <taxon>Caerostris</taxon>
    </lineage>
</organism>
<dbReference type="Proteomes" id="UP001054945">
    <property type="component" value="Unassembled WGS sequence"/>
</dbReference>
<dbReference type="PANTHER" id="PTHR21677">
    <property type="entry name" value="CRAMPED PROTEIN"/>
    <property type="match status" value="1"/>
</dbReference>
<dbReference type="GO" id="GO:0003682">
    <property type="term" value="F:chromatin binding"/>
    <property type="evidence" value="ECO:0007669"/>
    <property type="project" value="InterPro"/>
</dbReference>
<dbReference type="InterPro" id="IPR055315">
    <property type="entry name" value="Cramped-like"/>
</dbReference>
<name>A0AAV4YAY3_CAEEX</name>
<dbReference type="PANTHER" id="PTHR21677:SF1">
    <property type="entry name" value="PROTEIN CRAMPED-LIKE"/>
    <property type="match status" value="1"/>
</dbReference>
<dbReference type="AlphaFoldDB" id="A0AAV4YAY3"/>
<proteinExistence type="predicted"/>
<dbReference type="GO" id="GO:0007389">
    <property type="term" value="P:pattern specification process"/>
    <property type="evidence" value="ECO:0007669"/>
    <property type="project" value="TreeGrafter"/>
</dbReference>
<keyword evidence="4" id="KW-1185">Reference proteome</keyword>
<reference evidence="3 4" key="1">
    <citation type="submission" date="2021-06" db="EMBL/GenBank/DDBJ databases">
        <title>Caerostris extrusa draft genome.</title>
        <authorList>
            <person name="Kono N."/>
            <person name="Arakawa K."/>
        </authorList>
    </citation>
    <scope>NUCLEOTIDE SEQUENCE [LARGE SCALE GENOMIC DNA]</scope>
</reference>
<gene>
    <name evidence="3" type="primary">Cramp1</name>
    <name evidence="3" type="ORF">CEXT_408021</name>
</gene>
<evidence type="ECO:0000313" key="4">
    <source>
        <dbReference type="Proteomes" id="UP001054945"/>
    </source>
</evidence>
<evidence type="ECO:0000256" key="2">
    <source>
        <dbReference type="ARBA" id="ARBA00023242"/>
    </source>
</evidence>
<dbReference type="GO" id="GO:0005634">
    <property type="term" value="C:nucleus"/>
    <property type="evidence" value="ECO:0007669"/>
    <property type="project" value="TreeGrafter"/>
</dbReference>
<comment type="caution">
    <text evidence="3">The sequence shown here is derived from an EMBL/GenBank/DDBJ whole genome shotgun (WGS) entry which is preliminary data.</text>
</comment>
<accession>A0AAV4YAY3</accession>
<keyword evidence="2" id="KW-0539">Nucleus</keyword>
<dbReference type="GO" id="GO:0003677">
    <property type="term" value="F:DNA binding"/>
    <property type="evidence" value="ECO:0007669"/>
    <property type="project" value="UniProtKB-KW"/>
</dbReference>
<protein>
    <submittedName>
        <fullName evidence="3">Protein cramped-like</fullName>
    </submittedName>
</protein>
<sequence length="393" mass="45235">MIKNKDQVRHFYYRTWHKISKFLDIKDCVRKKTQELYGLINYAELRKKIEDVSEEEKYCTRGKKLRIKTPVCRALKKINNVEDTKEPETEKLPKEILVEFRPLTNSAWLHVQNLAQNPRVRTKVCLQKTLKICDRKEQILSSLPNYFSEEMPCDNPPILRVKPAKNAKIYPLTLSVMDVTSSSDVCLENYMKLFHNIVCRDDDTKTKKSSDLQELFLQTSNKNNLDDSSYINVLTPPKSVPDELCTELNEVPKPLNSLKADVTHKKNAIFSSDEVVNKVEGTTELNFRTLKANMELENMTLGEFISIKTQTDCFSPISVLDKDKSSSENSSDQVKGDTLPNDSDSVYYKTVRNGWTVEESGFLTFGELYLLLGKPSTIVLEHNLNFHNHGFFS</sequence>
<evidence type="ECO:0000313" key="3">
    <source>
        <dbReference type="EMBL" id="GIZ04230.1"/>
    </source>
</evidence>
<dbReference type="EMBL" id="BPLR01001705">
    <property type="protein sequence ID" value="GIZ04230.1"/>
    <property type="molecule type" value="Genomic_DNA"/>
</dbReference>